<dbReference type="Proteomes" id="UP001497392">
    <property type="component" value="Unassembled WGS sequence"/>
</dbReference>
<evidence type="ECO:0000256" key="5">
    <source>
        <dbReference type="ARBA" id="ARBA00023136"/>
    </source>
</evidence>
<dbReference type="EMBL" id="CAXHTA020000002">
    <property type="protein sequence ID" value="CAL5219790.1"/>
    <property type="molecule type" value="Genomic_DNA"/>
</dbReference>
<keyword evidence="5 7" id="KW-0472">Membrane</keyword>
<feature type="transmembrane region" description="Helical" evidence="7">
    <location>
        <begin position="125"/>
        <end position="146"/>
    </location>
</feature>
<evidence type="ECO:0000313" key="9">
    <source>
        <dbReference type="EMBL" id="CAL5219790.1"/>
    </source>
</evidence>
<dbReference type="PANTHER" id="PTHR43791">
    <property type="entry name" value="PERMEASE-RELATED"/>
    <property type="match status" value="1"/>
</dbReference>
<feature type="transmembrane region" description="Helical" evidence="7">
    <location>
        <begin position="69"/>
        <end position="87"/>
    </location>
</feature>
<dbReference type="PROSITE" id="PS50850">
    <property type="entry name" value="MFS"/>
    <property type="match status" value="1"/>
</dbReference>
<dbReference type="Gene3D" id="1.20.1250.20">
    <property type="entry name" value="MFS general substrate transporter like domains"/>
    <property type="match status" value="2"/>
</dbReference>
<evidence type="ECO:0000256" key="3">
    <source>
        <dbReference type="ARBA" id="ARBA00022692"/>
    </source>
</evidence>
<keyword evidence="4 7" id="KW-1133">Transmembrane helix</keyword>
<proteinExistence type="predicted"/>
<dbReference type="PANTHER" id="PTHR43791:SF36">
    <property type="entry name" value="TRANSPORTER, PUTATIVE (AFU_ORTHOLOGUE AFUA_6G08340)-RELATED"/>
    <property type="match status" value="1"/>
</dbReference>
<evidence type="ECO:0000256" key="1">
    <source>
        <dbReference type="ARBA" id="ARBA00004141"/>
    </source>
</evidence>
<keyword evidence="10" id="KW-1185">Reference proteome</keyword>
<feature type="transmembrane region" description="Helical" evidence="7">
    <location>
        <begin position="411"/>
        <end position="432"/>
    </location>
</feature>
<keyword evidence="3 7" id="KW-0812">Transmembrane</keyword>
<gene>
    <name evidence="9" type="primary">g1695</name>
    <name evidence="9" type="ORF">VP750_LOCUS1449</name>
</gene>
<feature type="domain" description="Major facilitator superfamily (MFS) profile" evidence="8">
    <location>
        <begin position="34"/>
        <end position="468"/>
    </location>
</feature>
<feature type="region of interest" description="Disordered" evidence="6">
    <location>
        <begin position="1"/>
        <end position="20"/>
    </location>
</feature>
<organism evidence="9 10">
    <name type="scientific">Coccomyxa viridis</name>
    <dbReference type="NCBI Taxonomy" id="1274662"/>
    <lineage>
        <taxon>Eukaryota</taxon>
        <taxon>Viridiplantae</taxon>
        <taxon>Chlorophyta</taxon>
        <taxon>core chlorophytes</taxon>
        <taxon>Trebouxiophyceae</taxon>
        <taxon>Trebouxiophyceae incertae sedis</taxon>
        <taxon>Coccomyxaceae</taxon>
        <taxon>Coccomyxa</taxon>
    </lineage>
</organism>
<dbReference type="InterPro" id="IPR020846">
    <property type="entry name" value="MFS_dom"/>
</dbReference>
<dbReference type="CDD" id="cd17319">
    <property type="entry name" value="MFS_ExuT_GudP_like"/>
    <property type="match status" value="1"/>
</dbReference>
<evidence type="ECO:0000256" key="2">
    <source>
        <dbReference type="ARBA" id="ARBA00022448"/>
    </source>
</evidence>
<dbReference type="Pfam" id="PF07690">
    <property type="entry name" value="MFS_1"/>
    <property type="match status" value="1"/>
</dbReference>
<protein>
    <submittedName>
        <fullName evidence="9">G1695 protein</fullName>
    </submittedName>
</protein>
<keyword evidence="2" id="KW-0813">Transport</keyword>
<accession>A0ABP1FIK3</accession>
<dbReference type="InterPro" id="IPR011701">
    <property type="entry name" value="MFS"/>
</dbReference>
<dbReference type="InterPro" id="IPR036259">
    <property type="entry name" value="MFS_trans_sf"/>
</dbReference>
<feature type="transmembrane region" description="Helical" evidence="7">
    <location>
        <begin position="158"/>
        <end position="182"/>
    </location>
</feature>
<dbReference type="SUPFAM" id="SSF103473">
    <property type="entry name" value="MFS general substrate transporter"/>
    <property type="match status" value="1"/>
</dbReference>
<evidence type="ECO:0000256" key="4">
    <source>
        <dbReference type="ARBA" id="ARBA00022989"/>
    </source>
</evidence>
<sequence length="488" mass="52839">MSKMKDDAERTQKKSKPYKEQDESVILRKLNRHLLPPLVLITLLNYIDRSNLAFAALQLNQSLGFTEKVYGIGSSIFFIGYALFQVPSNIVMIRLGPRVWLPIIIVAWGVVATLFAGLKSATDFYVLRLLLGVAESGSFPGMWYYLSLFYCDKDLGMAYSWVSVGTAFSQVIGSPLAAGLLSLDGLWGLKGWQWLFVVEGLPTVVLGMYIHHILVDGPAKAAFLTPEERETVIHRKAQSLQEKADMQRGEGGHLRAFLDWRTYHVALIAMLEGTVKNALLYWCPLIIHSLVDAPSSRGVSRELAELQLQLPGEAVESEGKAAMVALMTALPFGVAAGWMLLVAKSSQRMGETRLHSSVPFLLGSVALLSMAFFLDHNPSAAFVSLLGATIIWGSGGVVYSLPATFLSGPAAAVGIALVNTFGACGGIGPVLVGHMKEETGNYASAVLLLACICLVASAVAFMFPVSQKRPPHIISINRVTSGSKKLQV</sequence>
<name>A0ABP1FIK3_9CHLO</name>
<feature type="transmembrane region" description="Helical" evidence="7">
    <location>
        <begin position="444"/>
        <end position="465"/>
    </location>
</feature>
<feature type="transmembrane region" description="Helical" evidence="7">
    <location>
        <begin position="99"/>
        <end position="118"/>
    </location>
</feature>
<feature type="transmembrane region" description="Helical" evidence="7">
    <location>
        <begin position="194"/>
        <end position="214"/>
    </location>
</feature>
<reference evidence="9 10" key="1">
    <citation type="submission" date="2024-06" db="EMBL/GenBank/DDBJ databases">
        <authorList>
            <person name="Kraege A."/>
            <person name="Thomma B."/>
        </authorList>
    </citation>
    <scope>NUCLEOTIDE SEQUENCE [LARGE SCALE GENOMIC DNA]</scope>
</reference>
<evidence type="ECO:0000256" key="7">
    <source>
        <dbReference type="SAM" id="Phobius"/>
    </source>
</evidence>
<feature type="transmembrane region" description="Helical" evidence="7">
    <location>
        <begin position="354"/>
        <end position="374"/>
    </location>
</feature>
<feature type="transmembrane region" description="Helical" evidence="7">
    <location>
        <begin position="380"/>
        <end position="399"/>
    </location>
</feature>
<comment type="caution">
    <text evidence="9">The sequence shown here is derived from an EMBL/GenBank/DDBJ whole genome shotgun (WGS) entry which is preliminary data.</text>
</comment>
<evidence type="ECO:0000256" key="6">
    <source>
        <dbReference type="SAM" id="MobiDB-lite"/>
    </source>
</evidence>
<feature type="transmembrane region" description="Helical" evidence="7">
    <location>
        <begin position="321"/>
        <end position="342"/>
    </location>
</feature>
<evidence type="ECO:0000259" key="8">
    <source>
        <dbReference type="PROSITE" id="PS50850"/>
    </source>
</evidence>
<comment type="subcellular location">
    <subcellularLocation>
        <location evidence="1">Membrane</location>
        <topology evidence="1">Multi-pass membrane protein</topology>
    </subcellularLocation>
</comment>
<evidence type="ECO:0000313" key="10">
    <source>
        <dbReference type="Proteomes" id="UP001497392"/>
    </source>
</evidence>